<feature type="compositionally biased region" description="Polar residues" evidence="1">
    <location>
        <begin position="64"/>
        <end position="80"/>
    </location>
</feature>
<dbReference type="AlphaFoldDB" id="A0A2V2A9V5"/>
<dbReference type="InterPro" id="IPR011723">
    <property type="entry name" value="Znf/thioredoxin_put"/>
</dbReference>
<dbReference type="Proteomes" id="UP000245655">
    <property type="component" value="Unassembled WGS sequence"/>
</dbReference>
<protein>
    <submittedName>
        <fullName evidence="3">Putative Zn finger-like uncharacterized protein</fullName>
    </submittedName>
</protein>
<evidence type="ECO:0000256" key="2">
    <source>
        <dbReference type="SAM" id="Phobius"/>
    </source>
</evidence>
<keyword evidence="2" id="KW-1133">Transmembrane helix</keyword>
<evidence type="ECO:0000313" key="4">
    <source>
        <dbReference type="Proteomes" id="UP000245655"/>
    </source>
</evidence>
<dbReference type="RefSeq" id="WP_109590367.1">
    <property type="nucleotide sequence ID" value="NZ_CAJGZY010000010.1"/>
</dbReference>
<sequence length="430" mass="46833">MTTPIKTQCPHCQACFKIQQTQLNKVNATVSCDQCQQSFLVNKHLILTADAVSTSAIQKNTTTDTNTLADSNRHSAQTADNHNKNRHAAGASKSPLTPPHLKNISSDTLIGDDLIHDGLIYDDMDSYEPEESVLEYDSLDSMDAWLTQASNMNNSSYTSTADNQPTSNLSKKTDKNNASSAKVSSDATTENSSSAQMALSSAAANDIHANVDDTADNSWLEKLLKEQNKGEEVRQDDTDLSQLLLDMGVPLKDEAPTAEERVRKAQAKFTPTPQRRSIASLLWTLGCLVLALLLFAQYVIFNLETLMKNPVHAERLQSVCAVAACSLPSADLTAFTITNLNHKSSKIKMDGKSSDVSATLNNQSAKAQLYPNVKVSVYGANDMIGEFIATPADYLLSKQSQLAADSSRNILFTIPVANRQIREVTISPLY</sequence>
<accession>A0A2V2A9V5</accession>
<feature type="transmembrane region" description="Helical" evidence="2">
    <location>
        <begin position="281"/>
        <end position="301"/>
    </location>
</feature>
<reference evidence="3 4" key="1">
    <citation type="submission" date="2018-05" db="EMBL/GenBank/DDBJ databases">
        <title>Genomic Encyclopedia of Type Strains, Phase IV (KMG-IV): sequencing the most valuable type-strain genomes for metagenomic binning, comparative biology and taxonomic classification.</title>
        <authorList>
            <person name="Goeker M."/>
        </authorList>
    </citation>
    <scope>NUCLEOTIDE SEQUENCE [LARGE SCALE GENOMIC DNA]</scope>
    <source>
        <strain evidence="3 4">DSM 7229</strain>
    </source>
</reference>
<feature type="region of interest" description="Disordered" evidence="1">
    <location>
        <begin position="153"/>
        <end position="197"/>
    </location>
</feature>
<keyword evidence="4" id="KW-1185">Reference proteome</keyword>
<dbReference type="EMBL" id="QGGM01000003">
    <property type="protein sequence ID" value="PWK14175.1"/>
    <property type="molecule type" value="Genomic_DNA"/>
</dbReference>
<dbReference type="GeneID" id="60254651"/>
<keyword evidence="2" id="KW-0812">Transmembrane</keyword>
<organism evidence="3 4">
    <name type="scientific">Psychrobacter immobilis</name>
    <dbReference type="NCBI Taxonomy" id="498"/>
    <lineage>
        <taxon>Bacteria</taxon>
        <taxon>Pseudomonadati</taxon>
        <taxon>Pseudomonadota</taxon>
        <taxon>Gammaproteobacteria</taxon>
        <taxon>Moraxellales</taxon>
        <taxon>Moraxellaceae</taxon>
        <taxon>Psychrobacter</taxon>
    </lineage>
</organism>
<proteinExistence type="predicted"/>
<feature type="compositionally biased region" description="Polar residues" evidence="1">
    <location>
        <begin position="153"/>
        <end position="191"/>
    </location>
</feature>
<comment type="caution">
    <text evidence="3">The sequence shown here is derived from an EMBL/GenBank/DDBJ whole genome shotgun (WGS) entry which is preliminary data.</text>
</comment>
<dbReference type="Pfam" id="PF11906">
    <property type="entry name" value="DUF3426"/>
    <property type="match status" value="1"/>
</dbReference>
<feature type="region of interest" description="Disordered" evidence="1">
    <location>
        <begin position="64"/>
        <end position="100"/>
    </location>
</feature>
<name>A0A2V2A9V5_PSYIM</name>
<dbReference type="NCBIfam" id="TIGR02098">
    <property type="entry name" value="MJ0042_CXXC"/>
    <property type="match status" value="1"/>
</dbReference>
<dbReference type="InterPro" id="IPR021834">
    <property type="entry name" value="DUF3426"/>
</dbReference>
<evidence type="ECO:0000313" key="3">
    <source>
        <dbReference type="EMBL" id="PWK14175.1"/>
    </source>
</evidence>
<evidence type="ECO:0000256" key="1">
    <source>
        <dbReference type="SAM" id="MobiDB-lite"/>
    </source>
</evidence>
<keyword evidence="2" id="KW-0472">Membrane</keyword>
<gene>
    <name evidence="3" type="ORF">C8D84_103202</name>
</gene>